<name>A0ABV3JSF7_STRON</name>
<dbReference type="PANTHER" id="PTHR30487">
    <property type="entry name" value="TYPE 4 PREPILIN-LIKE PROTEINS LEADER PEPTIDE-PROCESSING ENZYME"/>
    <property type="match status" value="1"/>
</dbReference>
<feature type="transmembrane region" description="Helical" evidence="3">
    <location>
        <begin position="91"/>
        <end position="111"/>
    </location>
</feature>
<dbReference type="RefSeq" id="WP_109283015.1">
    <property type="nucleotide sequence ID" value="NZ_JBFAUK010000003.1"/>
</dbReference>
<feature type="transmembrane region" description="Helical" evidence="3">
    <location>
        <begin position="195"/>
        <end position="214"/>
    </location>
</feature>
<evidence type="ECO:0000259" key="4">
    <source>
        <dbReference type="Pfam" id="PF01478"/>
    </source>
</evidence>
<evidence type="ECO:0000313" key="6">
    <source>
        <dbReference type="Proteomes" id="UP001552594"/>
    </source>
</evidence>
<dbReference type="Gene3D" id="1.20.120.1220">
    <property type="match status" value="1"/>
</dbReference>
<accession>A0ABV3JSF7</accession>
<dbReference type="PANTHER" id="PTHR30487:SF0">
    <property type="entry name" value="PREPILIN LEADER PEPTIDASE_N-METHYLTRANSFERASE-RELATED"/>
    <property type="match status" value="1"/>
</dbReference>
<dbReference type="InterPro" id="IPR000045">
    <property type="entry name" value="Prepilin_IV_endopep_pep"/>
</dbReference>
<dbReference type="Proteomes" id="UP001552594">
    <property type="component" value="Unassembled WGS sequence"/>
</dbReference>
<dbReference type="InterPro" id="IPR050882">
    <property type="entry name" value="Prepilin_peptidase/N-MTase"/>
</dbReference>
<evidence type="ECO:0000256" key="3">
    <source>
        <dbReference type="SAM" id="Phobius"/>
    </source>
</evidence>
<evidence type="ECO:0000256" key="2">
    <source>
        <dbReference type="RuleBase" id="RU003793"/>
    </source>
</evidence>
<protein>
    <submittedName>
        <fullName evidence="5">A24 family peptidase</fullName>
        <ecNumber evidence="5">3.4.23.-</ecNumber>
    </submittedName>
</protein>
<dbReference type="PRINTS" id="PR00864">
    <property type="entry name" value="PREPILNPTASE"/>
</dbReference>
<keyword evidence="6" id="KW-1185">Reference proteome</keyword>
<sequence>MTWLLAVLAGFYGAVAGWLLPRVRYRLAVEEGQFGLGGVGGGAAVTGALCAGLALATGARPELAVWLLAAPVTVLLAEVDRSVRRLPDLLTLPLALAVTGLLGVVALIPGAAGSWPGALLGAAALGGWYLLLFLIHPRGMGFGDVKLALGLGGALGWYGWAWLIFGGFAGLLAGAAFGLWLLLVRRAGRGTTLAFGPFMIAGAWSGVLLGAWSMRG</sequence>
<comment type="caution">
    <text evidence="5">The sequence shown here is derived from an EMBL/GenBank/DDBJ whole genome shotgun (WGS) entry which is preliminary data.</text>
</comment>
<organism evidence="5 6">
    <name type="scientific">Streptomyces orinoci</name>
    <name type="common">Streptoverticillium orinoci</name>
    <dbReference type="NCBI Taxonomy" id="67339"/>
    <lineage>
        <taxon>Bacteria</taxon>
        <taxon>Bacillati</taxon>
        <taxon>Actinomycetota</taxon>
        <taxon>Actinomycetes</taxon>
        <taxon>Kitasatosporales</taxon>
        <taxon>Streptomycetaceae</taxon>
        <taxon>Streptomyces</taxon>
    </lineage>
</organism>
<feature type="transmembrane region" description="Helical" evidence="3">
    <location>
        <begin position="118"/>
        <end position="137"/>
    </location>
</feature>
<feature type="domain" description="Prepilin type IV endopeptidase peptidase" evidence="4">
    <location>
        <begin position="69"/>
        <end position="178"/>
    </location>
</feature>
<evidence type="ECO:0000256" key="1">
    <source>
        <dbReference type="ARBA" id="ARBA00005801"/>
    </source>
</evidence>
<dbReference type="GO" id="GO:0016787">
    <property type="term" value="F:hydrolase activity"/>
    <property type="evidence" value="ECO:0007669"/>
    <property type="project" value="UniProtKB-KW"/>
</dbReference>
<feature type="transmembrane region" description="Helical" evidence="3">
    <location>
        <begin position="32"/>
        <end position="56"/>
    </location>
</feature>
<evidence type="ECO:0000313" key="5">
    <source>
        <dbReference type="EMBL" id="MEV5505816.1"/>
    </source>
</evidence>
<proteinExistence type="inferred from homology"/>
<keyword evidence="3" id="KW-1133">Transmembrane helix</keyword>
<dbReference type="EMBL" id="JBFAUK010000003">
    <property type="protein sequence ID" value="MEV5505816.1"/>
    <property type="molecule type" value="Genomic_DNA"/>
</dbReference>
<comment type="similarity">
    <text evidence="1 2">Belongs to the peptidase A24 family.</text>
</comment>
<keyword evidence="3" id="KW-0472">Membrane</keyword>
<reference evidence="5 6" key="1">
    <citation type="submission" date="2024-06" db="EMBL/GenBank/DDBJ databases">
        <title>The Natural Products Discovery Center: Release of the First 8490 Sequenced Strains for Exploring Actinobacteria Biosynthetic Diversity.</title>
        <authorList>
            <person name="Kalkreuter E."/>
            <person name="Kautsar S.A."/>
            <person name="Yang D."/>
            <person name="Bader C.D."/>
            <person name="Teijaro C.N."/>
            <person name="Fluegel L."/>
            <person name="Davis C.M."/>
            <person name="Simpson J.R."/>
            <person name="Lauterbach L."/>
            <person name="Steele A.D."/>
            <person name="Gui C."/>
            <person name="Meng S."/>
            <person name="Li G."/>
            <person name="Viehrig K."/>
            <person name="Ye F."/>
            <person name="Su P."/>
            <person name="Kiefer A.F."/>
            <person name="Nichols A."/>
            <person name="Cepeda A.J."/>
            <person name="Yan W."/>
            <person name="Fan B."/>
            <person name="Jiang Y."/>
            <person name="Adhikari A."/>
            <person name="Zheng C.-J."/>
            <person name="Schuster L."/>
            <person name="Cowan T.M."/>
            <person name="Smanski M.J."/>
            <person name="Chevrette M.G."/>
            <person name="De Carvalho L.P.S."/>
            <person name="Shen B."/>
        </authorList>
    </citation>
    <scope>NUCLEOTIDE SEQUENCE [LARGE SCALE GENOMIC DNA]</scope>
    <source>
        <strain evidence="5 6">NPDC052347</strain>
    </source>
</reference>
<keyword evidence="3" id="KW-0812">Transmembrane</keyword>
<keyword evidence="5" id="KW-0378">Hydrolase</keyword>
<dbReference type="InterPro" id="IPR014032">
    <property type="entry name" value="Peptidase_A24A_bac"/>
</dbReference>
<dbReference type="EC" id="3.4.23.-" evidence="5"/>
<gene>
    <name evidence="5" type="ORF">AB0L16_04970</name>
</gene>
<dbReference type="Pfam" id="PF01478">
    <property type="entry name" value="Peptidase_A24"/>
    <property type="match status" value="1"/>
</dbReference>
<feature type="transmembrane region" description="Helical" evidence="3">
    <location>
        <begin position="157"/>
        <end position="183"/>
    </location>
</feature>